<name>A0A395J2M1_9HELO</name>
<protein>
    <submittedName>
        <fullName evidence="2">Uncharacterized protein</fullName>
    </submittedName>
</protein>
<feature type="region of interest" description="Disordered" evidence="1">
    <location>
        <begin position="80"/>
        <end position="111"/>
    </location>
</feature>
<organism evidence="2 3">
    <name type="scientific">Monilinia fructigena</name>
    <dbReference type="NCBI Taxonomy" id="38457"/>
    <lineage>
        <taxon>Eukaryota</taxon>
        <taxon>Fungi</taxon>
        <taxon>Dikarya</taxon>
        <taxon>Ascomycota</taxon>
        <taxon>Pezizomycotina</taxon>
        <taxon>Leotiomycetes</taxon>
        <taxon>Helotiales</taxon>
        <taxon>Sclerotiniaceae</taxon>
        <taxon>Monilinia</taxon>
    </lineage>
</organism>
<evidence type="ECO:0000313" key="3">
    <source>
        <dbReference type="Proteomes" id="UP000249056"/>
    </source>
</evidence>
<dbReference type="Proteomes" id="UP000249056">
    <property type="component" value="Unassembled WGS sequence"/>
</dbReference>
<gene>
    <name evidence="2" type="ORF">DID88_001493</name>
</gene>
<proteinExistence type="predicted"/>
<dbReference type="OrthoDB" id="4925544at2759"/>
<sequence>MSLEVAERSARISHGLGYQFAGMEKVIADQLQSLQNIEIPLDEGILKAQIRSKYLWLKMQGKNEEAEEYKRRASIAISKKAEMSRKLKKANEKRTRTQLREKGSQDKAKREIEKAAKEVRQAARKAAKEAKKEAIAAAKRVGWAVN</sequence>
<dbReference type="EMBL" id="QKRW01000012">
    <property type="protein sequence ID" value="RAL64899.1"/>
    <property type="molecule type" value="Genomic_DNA"/>
</dbReference>
<evidence type="ECO:0000256" key="1">
    <source>
        <dbReference type="SAM" id="MobiDB-lite"/>
    </source>
</evidence>
<evidence type="ECO:0000313" key="2">
    <source>
        <dbReference type="EMBL" id="RAL64899.1"/>
    </source>
</evidence>
<dbReference type="AlphaFoldDB" id="A0A395J2M1"/>
<keyword evidence="3" id="KW-1185">Reference proteome</keyword>
<reference evidence="2 3" key="1">
    <citation type="submission" date="2018-06" db="EMBL/GenBank/DDBJ databases">
        <title>Genome Sequence of the Brown Rot Fungal Pathogen Monilinia fructigena.</title>
        <authorList>
            <person name="Landi L."/>
            <person name="De Miccolis Angelini R.M."/>
            <person name="Pollastro S."/>
            <person name="Abate D."/>
            <person name="Faretra F."/>
            <person name="Romanazzi G."/>
        </authorList>
    </citation>
    <scope>NUCLEOTIDE SEQUENCE [LARGE SCALE GENOMIC DNA]</scope>
    <source>
        <strain evidence="2 3">Mfrg269</strain>
    </source>
</reference>
<accession>A0A395J2M1</accession>
<comment type="caution">
    <text evidence="2">The sequence shown here is derived from an EMBL/GenBank/DDBJ whole genome shotgun (WGS) entry which is preliminary data.</text>
</comment>